<protein>
    <submittedName>
        <fullName evidence="1">DUF2634 domain-containing protein</fullName>
    </submittedName>
</protein>
<name>A0A841SJR1_9BACL</name>
<dbReference type="EMBL" id="JACJVQ010000002">
    <property type="protein sequence ID" value="MBB6632753.1"/>
    <property type="molecule type" value="Genomic_DNA"/>
</dbReference>
<dbReference type="Pfam" id="PF10934">
    <property type="entry name" value="Sheath_initiator"/>
    <property type="match status" value="1"/>
</dbReference>
<organism evidence="1 2">
    <name type="scientific">Cohnella thailandensis</name>
    <dbReference type="NCBI Taxonomy" id="557557"/>
    <lineage>
        <taxon>Bacteria</taxon>
        <taxon>Bacillati</taxon>
        <taxon>Bacillota</taxon>
        <taxon>Bacilli</taxon>
        <taxon>Bacillales</taxon>
        <taxon>Paenibacillaceae</taxon>
        <taxon>Cohnella</taxon>
    </lineage>
</organism>
<dbReference type="Proteomes" id="UP000535838">
    <property type="component" value="Unassembled WGS sequence"/>
</dbReference>
<dbReference type="AlphaFoldDB" id="A0A841SJR1"/>
<dbReference type="Gene3D" id="3.10.450.40">
    <property type="match status" value="1"/>
</dbReference>
<dbReference type="SUPFAM" id="SSF160719">
    <property type="entry name" value="gpW/gp25-like"/>
    <property type="match status" value="1"/>
</dbReference>
<dbReference type="RefSeq" id="WP_185117986.1">
    <property type="nucleotide sequence ID" value="NZ_JACJVQ010000002.1"/>
</dbReference>
<proteinExistence type="predicted"/>
<sequence>MIPITGQDISNTVEVTQPSRTWLLDFERGRAATLVDNLDAVKQAVYKALQTERFAYLIYNADYGAELSGLTGKSSGIVESELRRRIRETLLQDDRISDVVNFAIAFGGDSATATFTVISIFGSIQGEVTANV</sequence>
<evidence type="ECO:0000313" key="2">
    <source>
        <dbReference type="Proteomes" id="UP000535838"/>
    </source>
</evidence>
<dbReference type="InterPro" id="IPR020288">
    <property type="entry name" value="Sheath_initiator"/>
</dbReference>
<comment type="caution">
    <text evidence="1">The sequence shown here is derived from an EMBL/GenBank/DDBJ whole genome shotgun (WGS) entry which is preliminary data.</text>
</comment>
<reference evidence="1 2" key="1">
    <citation type="submission" date="2020-08" db="EMBL/GenBank/DDBJ databases">
        <title>Cohnella phylogeny.</title>
        <authorList>
            <person name="Dunlap C."/>
        </authorList>
    </citation>
    <scope>NUCLEOTIDE SEQUENCE [LARGE SCALE GENOMIC DNA]</scope>
    <source>
        <strain evidence="1 2">DSM 25241</strain>
    </source>
</reference>
<keyword evidence="2" id="KW-1185">Reference proteome</keyword>
<accession>A0A841SJR1</accession>
<evidence type="ECO:0000313" key="1">
    <source>
        <dbReference type="EMBL" id="MBB6632753.1"/>
    </source>
</evidence>
<gene>
    <name evidence="1" type="ORF">H7B67_01260</name>
</gene>